<reference evidence="2 3" key="1">
    <citation type="submission" date="2024-10" db="EMBL/GenBank/DDBJ databases">
        <authorList>
            <person name="Kim D."/>
        </authorList>
    </citation>
    <scope>NUCLEOTIDE SEQUENCE [LARGE SCALE GENOMIC DNA]</scope>
    <source>
        <strain evidence="2">BH-2024</strain>
    </source>
</reference>
<evidence type="ECO:0000313" key="3">
    <source>
        <dbReference type="Proteomes" id="UP001620626"/>
    </source>
</evidence>
<dbReference type="AlphaFoldDB" id="A0ABD2MFE9"/>
<name>A0ABD2MFE9_9BILA</name>
<dbReference type="InterPro" id="IPR013320">
    <property type="entry name" value="ConA-like_dom_sf"/>
</dbReference>
<sequence length="210" mass="23696">MRDNQKAPSLMKNMANSTLFHFHYLPIYRWNTSDCDQEIVINESANSIQSNLGFRTIRSCRAGPFKMPSAADRIGIIYTEYRILADNGVIFIGLSTKEMPLDYVVGYYRVSYSYADDGMVRSKNADAIGHEVNITENLPSFGTGDVVGCGLIWATRQLFFTKNGQRLDIDNLYVDEGTADLYPTVTFIDDLATVEANFGPNFKYDLSKEF</sequence>
<proteinExistence type="predicted"/>
<dbReference type="EMBL" id="JBICBT010000011">
    <property type="protein sequence ID" value="KAL3126028.1"/>
    <property type="molecule type" value="Genomic_DNA"/>
</dbReference>
<comment type="caution">
    <text evidence="2">The sequence shown here is derived from an EMBL/GenBank/DDBJ whole genome shotgun (WGS) entry which is preliminary data.</text>
</comment>
<dbReference type="Pfam" id="PF00622">
    <property type="entry name" value="SPRY"/>
    <property type="match status" value="1"/>
</dbReference>
<dbReference type="InterPro" id="IPR043136">
    <property type="entry name" value="B30.2/SPRY_sf"/>
</dbReference>
<dbReference type="Proteomes" id="UP001620626">
    <property type="component" value="Unassembled WGS sequence"/>
</dbReference>
<dbReference type="InterPro" id="IPR044736">
    <property type="entry name" value="Gid1/RanBPM/SPLA_SPRY"/>
</dbReference>
<keyword evidence="3" id="KW-1185">Reference proteome</keyword>
<gene>
    <name evidence="2" type="ORF">niasHT_003625</name>
</gene>
<dbReference type="PROSITE" id="PS50188">
    <property type="entry name" value="B302_SPRY"/>
    <property type="match status" value="1"/>
</dbReference>
<dbReference type="Gene3D" id="2.60.120.920">
    <property type="match status" value="1"/>
</dbReference>
<dbReference type="SUPFAM" id="SSF49899">
    <property type="entry name" value="Concanavalin A-like lectins/glucanases"/>
    <property type="match status" value="1"/>
</dbReference>
<protein>
    <recommendedName>
        <fullName evidence="1">B30.2/SPRY domain-containing protein</fullName>
    </recommendedName>
</protein>
<accession>A0ABD2MFE9</accession>
<evidence type="ECO:0000313" key="2">
    <source>
        <dbReference type="EMBL" id="KAL3126028.1"/>
    </source>
</evidence>
<dbReference type="SMART" id="SM00449">
    <property type="entry name" value="SPRY"/>
    <property type="match status" value="1"/>
</dbReference>
<feature type="domain" description="B30.2/SPRY" evidence="1">
    <location>
        <begin position="7"/>
        <end position="203"/>
    </location>
</feature>
<dbReference type="InterPro" id="IPR003877">
    <property type="entry name" value="SPRY_dom"/>
</dbReference>
<evidence type="ECO:0000259" key="1">
    <source>
        <dbReference type="PROSITE" id="PS50188"/>
    </source>
</evidence>
<dbReference type="InterPro" id="IPR001870">
    <property type="entry name" value="B30.2/SPRY"/>
</dbReference>
<organism evidence="2 3">
    <name type="scientific">Heterodera trifolii</name>
    <dbReference type="NCBI Taxonomy" id="157864"/>
    <lineage>
        <taxon>Eukaryota</taxon>
        <taxon>Metazoa</taxon>
        <taxon>Ecdysozoa</taxon>
        <taxon>Nematoda</taxon>
        <taxon>Chromadorea</taxon>
        <taxon>Rhabditida</taxon>
        <taxon>Tylenchina</taxon>
        <taxon>Tylenchomorpha</taxon>
        <taxon>Tylenchoidea</taxon>
        <taxon>Heteroderidae</taxon>
        <taxon>Heteroderinae</taxon>
        <taxon>Heterodera</taxon>
    </lineage>
</organism>
<dbReference type="CDD" id="cd12885">
    <property type="entry name" value="SPRY_RanBP_like"/>
    <property type="match status" value="1"/>
</dbReference>